<evidence type="ECO:0000256" key="2">
    <source>
        <dbReference type="SAM" id="MobiDB-lite"/>
    </source>
</evidence>
<reference evidence="3" key="1">
    <citation type="submission" date="2021-01" db="EMBL/GenBank/DDBJ databases">
        <authorList>
            <person name="Corre E."/>
            <person name="Pelletier E."/>
            <person name="Niang G."/>
            <person name="Scheremetjew M."/>
            <person name="Finn R."/>
            <person name="Kale V."/>
            <person name="Holt S."/>
            <person name="Cochrane G."/>
            <person name="Meng A."/>
            <person name="Brown T."/>
            <person name="Cohen L."/>
        </authorList>
    </citation>
    <scope>NUCLEOTIDE SEQUENCE</scope>
    <source>
        <strain evidence="3">CCMP3105</strain>
    </source>
</reference>
<evidence type="ECO:0000313" key="3">
    <source>
        <dbReference type="EMBL" id="CAE4626995.1"/>
    </source>
</evidence>
<protein>
    <submittedName>
        <fullName evidence="3">Uncharacterized protein</fullName>
    </submittedName>
</protein>
<dbReference type="EMBL" id="HBNR01058882">
    <property type="protein sequence ID" value="CAE4626995.1"/>
    <property type="molecule type" value="Transcribed_RNA"/>
</dbReference>
<evidence type="ECO:0000256" key="1">
    <source>
        <dbReference type="SAM" id="Coils"/>
    </source>
</evidence>
<feature type="compositionally biased region" description="Acidic residues" evidence="2">
    <location>
        <begin position="403"/>
        <end position="412"/>
    </location>
</feature>
<keyword evidence="1" id="KW-0175">Coiled coil</keyword>
<feature type="compositionally biased region" description="Basic and acidic residues" evidence="2">
    <location>
        <begin position="230"/>
        <end position="244"/>
    </location>
</feature>
<feature type="region of interest" description="Disordered" evidence="2">
    <location>
        <begin position="230"/>
        <end position="255"/>
    </location>
</feature>
<organism evidence="3">
    <name type="scientific">Alexandrium monilatum</name>
    <dbReference type="NCBI Taxonomy" id="311494"/>
    <lineage>
        <taxon>Eukaryota</taxon>
        <taxon>Sar</taxon>
        <taxon>Alveolata</taxon>
        <taxon>Dinophyceae</taxon>
        <taxon>Gonyaulacales</taxon>
        <taxon>Pyrocystaceae</taxon>
        <taxon>Alexandrium</taxon>
    </lineage>
</organism>
<feature type="coiled-coil region" evidence="1">
    <location>
        <begin position="289"/>
        <end position="360"/>
    </location>
</feature>
<name>A0A7S4RWY3_9DINO</name>
<feature type="coiled-coil region" evidence="1">
    <location>
        <begin position="116"/>
        <end position="228"/>
    </location>
</feature>
<feature type="coiled-coil region" evidence="1">
    <location>
        <begin position="35"/>
        <end position="83"/>
    </location>
</feature>
<feature type="compositionally biased region" description="Polar residues" evidence="2">
    <location>
        <begin position="245"/>
        <end position="255"/>
    </location>
</feature>
<feature type="compositionally biased region" description="Basic and acidic residues" evidence="2">
    <location>
        <begin position="413"/>
        <end position="422"/>
    </location>
</feature>
<gene>
    <name evidence="3" type="ORF">AMON00008_LOCUS41431</name>
</gene>
<dbReference type="AlphaFoldDB" id="A0A7S4RWY3"/>
<sequence length="591" mass="65940">MGAQGSLANGTDDLVPHRDSKGQAVVHWETAKRLGEAGRSRIAELEAELADAQHRCTQKEDELVQTQRLLAKLEGAIEKQAKDSELEQDRLSRMEVAFAQQSNGTEEKVAKLLLAVAGEKHRAEVLEKALEEARETSGAEWKETVDQLRKKLSDEEALLKSAMEHMKEKDTLIQELRQKCANYQDELDELRRKQALASAPDAEAGQMLRELQQQLTEEVAKRMDVQNRLLEKDRQLRESREDLTKATSAQGNTSAESRVTMLQYQQRLVDEEGKRLQAEGKLLEKDVQIQCLQQQLADELNSRMEAQTQVAEKERKLSELQLFIEGDDLSRQQGQQAQVIEKEREVCELQQQLADELSRRQSIQYQLIEKERQVCALQSQLMGAAPVSGARMLELPTHLEVSYEQDEPDDEKEPQFERQPKDTEVVTDTVFRRQSLGPSSSYQPAVGPTFVAPASSRGGSWSTAAPVWPAQTPPRPPISGLSTTPQTIYRASMGAANPVAFAQNYSPPASGGETPVPRVSEVGGASLRNRRYAPQGEPPVETRVGEAAGASLRNRMYVQGNFAMTSAARSPSPPTSDRHQRRLVLASRTYT</sequence>
<feature type="region of interest" description="Disordered" evidence="2">
    <location>
        <begin position="402"/>
        <end position="422"/>
    </location>
</feature>
<accession>A0A7S4RWY3</accession>
<feature type="region of interest" description="Disordered" evidence="2">
    <location>
        <begin position="1"/>
        <end position="22"/>
    </location>
</feature>
<proteinExistence type="predicted"/>
<feature type="region of interest" description="Disordered" evidence="2">
    <location>
        <begin position="566"/>
        <end position="591"/>
    </location>
</feature>